<keyword evidence="3" id="KW-1185">Reference proteome</keyword>
<proteinExistence type="predicted"/>
<sequence>MSYGLNALQAQSQLITNNKAIPKIDTNVENEALKQQTDAFEAIIVKMLMDNAMKDEKNIFSSQNDPGDKIYKSMYRDELSKASAGSFGFSQMLYDYLSQKS</sequence>
<dbReference type="Pfam" id="PF10135">
    <property type="entry name" value="Rod-binding"/>
    <property type="match status" value="1"/>
</dbReference>
<evidence type="ECO:0000313" key="3">
    <source>
        <dbReference type="Proteomes" id="UP000593910"/>
    </source>
</evidence>
<protein>
    <recommendedName>
        <fullName evidence="1">Flagellar protein FlgJ N-terminal domain-containing protein</fullName>
    </recommendedName>
</protein>
<dbReference type="Proteomes" id="UP000593910">
    <property type="component" value="Chromosome"/>
</dbReference>
<dbReference type="InterPro" id="IPR019301">
    <property type="entry name" value="Flagellar_prot_FlgJ_N"/>
</dbReference>
<name>A0A7M1ATP7_9BACT</name>
<dbReference type="KEGG" id="smax:FJR03_03130"/>
<gene>
    <name evidence="2" type="ORF">FJR03_03130</name>
</gene>
<accession>A0A7M1ATP7</accession>
<dbReference type="EMBL" id="CP041165">
    <property type="protein sequence ID" value="QOP40787.1"/>
    <property type="molecule type" value="Genomic_DNA"/>
</dbReference>
<reference evidence="2 3" key="1">
    <citation type="submission" date="2019-06" db="EMBL/GenBank/DDBJ databases">
        <title>Sulfurimonas gotlandica sp. nov., a chemoautotrophic and psychrotolerant epsilonproteobacterium isolated from a pelagic redoxcline, and an emended description of the genus Sulfurimonas.</title>
        <authorList>
            <person name="Wang S."/>
            <person name="Jiang L."/>
            <person name="Shao Z."/>
        </authorList>
    </citation>
    <scope>NUCLEOTIDE SEQUENCE [LARGE SCALE GENOMIC DNA]</scope>
    <source>
        <strain evidence="2 3">B2</strain>
    </source>
</reference>
<organism evidence="2 3">
    <name type="scientific">Sulfurimonas marina</name>
    <dbReference type="NCBI Taxonomy" id="2590551"/>
    <lineage>
        <taxon>Bacteria</taxon>
        <taxon>Pseudomonadati</taxon>
        <taxon>Campylobacterota</taxon>
        <taxon>Epsilonproteobacteria</taxon>
        <taxon>Campylobacterales</taxon>
        <taxon>Sulfurimonadaceae</taxon>
        <taxon>Sulfurimonas</taxon>
    </lineage>
</organism>
<evidence type="ECO:0000313" key="2">
    <source>
        <dbReference type="EMBL" id="QOP40787.1"/>
    </source>
</evidence>
<dbReference type="AlphaFoldDB" id="A0A7M1ATP7"/>
<dbReference type="RefSeq" id="WP_193114208.1">
    <property type="nucleotide sequence ID" value="NZ_CP041165.1"/>
</dbReference>
<evidence type="ECO:0000259" key="1">
    <source>
        <dbReference type="Pfam" id="PF10135"/>
    </source>
</evidence>
<feature type="domain" description="Flagellar protein FlgJ N-terminal" evidence="1">
    <location>
        <begin position="49"/>
        <end position="95"/>
    </location>
</feature>